<accession>A0ABS1JC06</accession>
<dbReference type="Gene3D" id="2.130.10.10">
    <property type="entry name" value="YVTN repeat-like/Quinoprotein amine dehydrogenase"/>
    <property type="match status" value="2"/>
</dbReference>
<dbReference type="Pfam" id="PF13088">
    <property type="entry name" value="BNR_2"/>
    <property type="match status" value="1"/>
</dbReference>
<keyword evidence="1" id="KW-0732">Signal</keyword>
<evidence type="ECO:0000256" key="1">
    <source>
        <dbReference type="SAM" id="SignalP"/>
    </source>
</evidence>
<feature type="signal peptide" evidence="1">
    <location>
        <begin position="1"/>
        <end position="22"/>
    </location>
</feature>
<protein>
    <submittedName>
        <fullName evidence="3">Exo-alpha-sialidase</fullName>
    </submittedName>
</protein>
<comment type="caution">
    <text evidence="3">The sequence shown here is derived from an EMBL/GenBank/DDBJ whole genome shotgun (WGS) entry which is preliminary data.</text>
</comment>
<dbReference type="SUPFAM" id="SSF110296">
    <property type="entry name" value="Oligoxyloglucan reducing end-specific cellobiohydrolase"/>
    <property type="match status" value="1"/>
</dbReference>
<proteinExistence type="predicted"/>
<sequence length="398" mass="43513">MKKMCWLGVVAAAGLLAGCSGSAEKQKVSEAPPTDVFHQPSSVVEVHMADEKTGWAISPGNVYRTEDGAENWKSVLTFNYTDMMAPSELKPLDPAKLHMAYLGADEIWISEAVEAGAYPYVVQHTADGGRNGFKKWDTFPARGVGAIQFVDSKHGWMFEKFGSATGNDIVNLSRTEDGGATWIRVSGNGRGEPVETFPDAGMKSGISFADSLHGFATGSLRDMDTAFFYRTDDGGKTWKEQALPVHSTTLWTYPPEFFKNGAEGVMTAEDSTAHTITMLSTLDGGQTWQPTKPIPYQLRHSQEPALEQDGRVIAVVNDFTDVLHGWVMDQTGGLYATKDGGTTWDTIPADETLKHALVESRVKQLNFVNEHTGWALMYQPNGVQSTLLKTTDGGHTWH</sequence>
<dbReference type="Proteomes" id="UP000602284">
    <property type="component" value="Unassembled WGS sequence"/>
</dbReference>
<keyword evidence="4" id="KW-1185">Reference proteome</keyword>
<dbReference type="EMBL" id="JAEQNB010000004">
    <property type="protein sequence ID" value="MBL0387740.1"/>
    <property type="molecule type" value="Genomic_DNA"/>
</dbReference>
<organism evidence="3 4">
    <name type="scientific">Tumebacillus amylolyticus</name>
    <dbReference type="NCBI Taxonomy" id="2801339"/>
    <lineage>
        <taxon>Bacteria</taxon>
        <taxon>Bacillati</taxon>
        <taxon>Bacillota</taxon>
        <taxon>Bacilli</taxon>
        <taxon>Bacillales</taxon>
        <taxon>Alicyclobacillaceae</taxon>
        <taxon>Tumebacillus</taxon>
    </lineage>
</organism>
<evidence type="ECO:0000313" key="3">
    <source>
        <dbReference type="EMBL" id="MBL0387740.1"/>
    </source>
</evidence>
<reference evidence="3 4" key="1">
    <citation type="submission" date="2021-01" db="EMBL/GenBank/DDBJ databases">
        <title>Tumebacillus sp. strain ITR2 16S ribosomal RNA gene Genome sequencing and assembly.</title>
        <authorList>
            <person name="Kang M."/>
        </authorList>
    </citation>
    <scope>NUCLEOTIDE SEQUENCE [LARGE SCALE GENOMIC DNA]</scope>
    <source>
        <strain evidence="3 4">ITR2</strain>
    </source>
</reference>
<feature type="domain" description="Sialidase" evidence="2">
    <location>
        <begin position="220"/>
        <end position="347"/>
    </location>
</feature>
<feature type="chain" id="PRO_5046463428" evidence="1">
    <location>
        <begin position="23"/>
        <end position="398"/>
    </location>
</feature>
<evidence type="ECO:0000313" key="4">
    <source>
        <dbReference type="Proteomes" id="UP000602284"/>
    </source>
</evidence>
<dbReference type="RefSeq" id="WP_201636031.1">
    <property type="nucleotide sequence ID" value="NZ_JAEQNB010000004.1"/>
</dbReference>
<name>A0ABS1JC06_9BACL</name>
<dbReference type="InterPro" id="IPR015943">
    <property type="entry name" value="WD40/YVTN_repeat-like_dom_sf"/>
</dbReference>
<dbReference type="PROSITE" id="PS51257">
    <property type="entry name" value="PROKAR_LIPOPROTEIN"/>
    <property type="match status" value="1"/>
</dbReference>
<evidence type="ECO:0000259" key="2">
    <source>
        <dbReference type="Pfam" id="PF13088"/>
    </source>
</evidence>
<dbReference type="CDD" id="cd15482">
    <property type="entry name" value="Sialidase_non-viral"/>
    <property type="match status" value="1"/>
</dbReference>
<gene>
    <name evidence="3" type="ORF">JJB07_13955</name>
</gene>
<dbReference type="PANTHER" id="PTHR47199:SF2">
    <property type="entry name" value="PHOTOSYSTEM II STABILITY_ASSEMBLY FACTOR HCF136, CHLOROPLASTIC"/>
    <property type="match status" value="1"/>
</dbReference>
<dbReference type="PANTHER" id="PTHR47199">
    <property type="entry name" value="PHOTOSYSTEM II STABILITY/ASSEMBLY FACTOR HCF136, CHLOROPLASTIC"/>
    <property type="match status" value="1"/>
</dbReference>
<dbReference type="InterPro" id="IPR011040">
    <property type="entry name" value="Sialidase"/>
</dbReference>